<dbReference type="AlphaFoldDB" id="A0AAU7KC65"/>
<dbReference type="InterPro" id="IPR009057">
    <property type="entry name" value="Homeodomain-like_sf"/>
</dbReference>
<dbReference type="Pfam" id="PF06445">
    <property type="entry name" value="GyrI-like"/>
    <property type="match status" value="1"/>
</dbReference>
<protein>
    <submittedName>
        <fullName evidence="5">AraC family transcriptional regulator</fullName>
    </submittedName>
</protein>
<dbReference type="PROSITE" id="PS01124">
    <property type="entry name" value="HTH_ARAC_FAMILY_2"/>
    <property type="match status" value="1"/>
</dbReference>
<dbReference type="Pfam" id="PF12833">
    <property type="entry name" value="HTH_18"/>
    <property type="match status" value="1"/>
</dbReference>
<evidence type="ECO:0000259" key="4">
    <source>
        <dbReference type="PROSITE" id="PS01124"/>
    </source>
</evidence>
<accession>A0AAU7KC65</accession>
<dbReference type="PROSITE" id="PS00041">
    <property type="entry name" value="HTH_ARAC_FAMILY_1"/>
    <property type="match status" value="1"/>
</dbReference>
<evidence type="ECO:0000313" key="5">
    <source>
        <dbReference type="EMBL" id="XBO49799.1"/>
    </source>
</evidence>
<dbReference type="SMART" id="SM00342">
    <property type="entry name" value="HTH_ARAC"/>
    <property type="match status" value="1"/>
</dbReference>
<keyword evidence="2" id="KW-0238">DNA-binding</keyword>
<dbReference type="GO" id="GO:0003700">
    <property type="term" value="F:DNA-binding transcription factor activity"/>
    <property type="evidence" value="ECO:0007669"/>
    <property type="project" value="InterPro"/>
</dbReference>
<dbReference type="PANTHER" id="PTHR40055:SF1">
    <property type="entry name" value="TRANSCRIPTIONAL REGULATOR YGIV-RELATED"/>
    <property type="match status" value="1"/>
</dbReference>
<dbReference type="InterPro" id="IPR018062">
    <property type="entry name" value="HTH_AraC-typ_CS"/>
</dbReference>
<dbReference type="PANTHER" id="PTHR40055">
    <property type="entry name" value="TRANSCRIPTIONAL REGULATOR YGIV-RELATED"/>
    <property type="match status" value="1"/>
</dbReference>
<name>A0AAU7KC65_9SPHI</name>
<evidence type="ECO:0000256" key="3">
    <source>
        <dbReference type="ARBA" id="ARBA00023163"/>
    </source>
</evidence>
<dbReference type="SUPFAM" id="SSF55136">
    <property type="entry name" value="Probable bacterial effector-binding domain"/>
    <property type="match status" value="1"/>
</dbReference>
<dbReference type="SMART" id="SM00871">
    <property type="entry name" value="AraC_E_bind"/>
    <property type="match status" value="1"/>
</dbReference>
<dbReference type="InterPro" id="IPR010499">
    <property type="entry name" value="AraC_E-bd"/>
</dbReference>
<evidence type="ECO:0000256" key="2">
    <source>
        <dbReference type="ARBA" id="ARBA00023125"/>
    </source>
</evidence>
<dbReference type="EMBL" id="CP157485">
    <property type="protein sequence ID" value="XBO49799.1"/>
    <property type="molecule type" value="Genomic_DNA"/>
</dbReference>
<reference evidence="5" key="1">
    <citation type="submission" date="2024-05" db="EMBL/GenBank/DDBJ databases">
        <authorList>
            <person name="Kim S."/>
            <person name="Heo J."/>
            <person name="Choi H."/>
            <person name="Choi Y."/>
            <person name="Kwon S.-W."/>
            <person name="Kim Y."/>
        </authorList>
    </citation>
    <scope>NUCLEOTIDE SEQUENCE</scope>
    <source>
        <strain evidence="5">KACC 23697</strain>
    </source>
</reference>
<dbReference type="InterPro" id="IPR011256">
    <property type="entry name" value="Reg_factor_effector_dom_sf"/>
</dbReference>
<evidence type="ECO:0000256" key="1">
    <source>
        <dbReference type="ARBA" id="ARBA00023015"/>
    </source>
</evidence>
<proteinExistence type="predicted"/>
<dbReference type="RefSeq" id="WP_406827107.1">
    <property type="nucleotide sequence ID" value="NZ_CP157485.1"/>
</dbReference>
<feature type="domain" description="HTH araC/xylS-type" evidence="4">
    <location>
        <begin position="13"/>
        <end position="111"/>
    </location>
</feature>
<dbReference type="Gene3D" id="3.20.80.10">
    <property type="entry name" value="Regulatory factor, effector binding domain"/>
    <property type="match status" value="1"/>
</dbReference>
<organism evidence="5">
    <name type="scientific">Pedobacter sp. KACC 23697</name>
    <dbReference type="NCBI Taxonomy" id="3149230"/>
    <lineage>
        <taxon>Bacteria</taxon>
        <taxon>Pseudomonadati</taxon>
        <taxon>Bacteroidota</taxon>
        <taxon>Sphingobacteriia</taxon>
        <taxon>Sphingobacteriales</taxon>
        <taxon>Sphingobacteriaceae</taxon>
        <taxon>Pedobacter</taxon>
    </lineage>
</organism>
<keyword evidence="3" id="KW-0804">Transcription</keyword>
<dbReference type="InterPro" id="IPR050908">
    <property type="entry name" value="SmbC-like"/>
</dbReference>
<dbReference type="GO" id="GO:0043565">
    <property type="term" value="F:sequence-specific DNA binding"/>
    <property type="evidence" value="ECO:0007669"/>
    <property type="project" value="InterPro"/>
</dbReference>
<gene>
    <name evidence="5" type="ORF">ABEG20_09325</name>
</gene>
<dbReference type="Gene3D" id="1.10.10.60">
    <property type="entry name" value="Homeodomain-like"/>
    <property type="match status" value="2"/>
</dbReference>
<sequence length="302" mass="34573">MNRSTDIYQRRINQVIDYLNQNLDKVVPLEELASVACFSAFHFHRTFTAVTGETVHAFTSRMRIEQAARLLKFSKKSITEVASACGFSSASTLSRQFKQYFATSPGRYRKDGKIKNSKICKELQPVNEYHCELTQEKLEQLFPVQIKQMKERKIAYIRVTDAFKQGVVILALSKLIDWSKEVGIYETETIFGMSKDDPEVTPKKKYTYEACITLPKDFKVRPDSPVQTKVLPPCKYAFTSVSGNLQLVGAGINFLFDNWLINSNYECEAQPGLEVFLDKENVCNWNHFDLDIGIPVKTVINY</sequence>
<dbReference type="SUPFAM" id="SSF46689">
    <property type="entry name" value="Homeodomain-like"/>
    <property type="match status" value="2"/>
</dbReference>
<keyword evidence="1" id="KW-0805">Transcription regulation</keyword>
<dbReference type="InterPro" id="IPR029442">
    <property type="entry name" value="GyrI-like"/>
</dbReference>
<dbReference type="InterPro" id="IPR018060">
    <property type="entry name" value="HTH_AraC"/>
</dbReference>